<sequence length="375" mass="43420">MKGKYFFIDNGKEVEIKEFNFNYVLNSLLKQYDRSSNRKYMYTIVVDRTYDSLGNPHFDTRSLSLDEIYFDNRRLKVMDLMKDKIHFSNVRIVPDLPIPPLEKEYRDWKEGKLRPNMAAVATSPEVPAPIVLKKKPIDPECEMVADIERWMEFPDTIKKDSVKVLDWYVNLPVCAQEVGMKIQKISERQLDLNAALQQHSDYIRLLMGNLTTALEKLFPLKPTFAQKLFGKADIKVQPSDLPKVMKALNEAVKYDTNKFSGITSLFTEIREEVREIKNELEYGKIGCEYAIRRLEDPFEYELTLERIMKMGISTAMTETSIVGVSKQYQIDMSRMIDIQTITIPLIIGRLQAQTGKAVDEDTANIIRNLAYGNKE</sequence>
<organism evidence="1">
    <name type="scientific">Escherichia phage fEgEco12</name>
    <dbReference type="NCBI Taxonomy" id="3158837"/>
    <lineage>
        <taxon>Viruses</taxon>
        <taxon>Duplodnaviria</taxon>
        <taxon>Heunggongvirae</taxon>
        <taxon>Uroviricota</taxon>
        <taxon>Caudoviricetes</taxon>
    </lineage>
</organism>
<protein>
    <submittedName>
        <fullName evidence="1">Uncharacterized protein</fullName>
    </submittedName>
</protein>
<evidence type="ECO:0000313" key="1">
    <source>
        <dbReference type="EMBL" id="XBS49512.1"/>
    </source>
</evidence>
<name>A0AAU7PJH3_9CAUD</name>
<accession>A0AAU7PJH3</accession>
<reference evidence="1" key="1">
    <citation type="submission" date="2024-05" db="EMBL/GenBank/DDBJ databases">
        <authorList>
            <person name="Badawy S."/>
            <person name="Skurnik M."/>
        </authorList>
    </citation>
    <scope>NUCLEOTIDE SEQUENCE</scope>
</reference>
<dbReference type="EMBL" id="PP777464">
    <property type="protein sequence ID" value="XBS49512.1"/>
    <property type="molecule type" value="Genomic_DNA"/>
</dbReference>
<proteinExistence type="predicted"/>